<organism evidence="1 2">
    <name type="scientific">Methylobacterium pseudosasicola</name>
    <dbReference type="NCBI Taxonomy" id="582667"/>
    <lineage>
        <taxon>Bacteria</taxon>
        <taxon>Pseudomonadati</taxon>
        <taxon>Pseudomonadota</taxon>
        <taxon>Alphaproteobacteria</taxon>
        <taxon>Hyphomicrobiales</taxon>
        <taxon>Methylobacteriaceae</taxon>
        <taxon>Methylobacterium</taxon>
    </lineage>
</organism>
<protein>
    <submittedName>
        <fullName evidence="1">Uncharacterized protein</fullName>
    </submittedName>
</protein>
<gene>
    <name evidence="1" type="ORF">SAMN05192568_106412</name>
</gene>
<keyword evidence="2" id="KW-1185">Reference proteome</keyword>
<evidence type="ECO:0000313" key="1">
    <source>
        <dbReference type="EMBL" id="SFM84821.1"/>
    </source>
</evidence>
<dbReference type="AlphaFoldDB" id="A0A1I4U7L1"/>
<name>A0A1I4U7L1_9HYPH</name>
<accession>A0A1I4U7L1</accession>
<proteinExistence type="predicted"/>
<dbReference type="RefSeq" id="WP_092046643.1">
    <property type="nucleotide sequence ID" value="NZ_FOTK01000064.1"/>
</dbReference>
<evidence type="ECO:0000313" key="2">
    <source>
        <dbReference type="Proteomes" id="UP000199048"/>
    </source>
</evidence>
<dbReference type="STRING" id="582667.SAMN05192568_106412"/>
<sequence length="162" mass="17885">MTWRPRSITPWHMRVGADGRTYDPGLIVECELFRDGLDLTTSPVWQIAPLTRLARAEIPALVGRGWHVRRVGETEPCAVVIWVMLHLFGGRLVSAAPQRAALNCSNRLLVVTPELIVAVRGAEPRHAFMHVADIVAGTRPNPRRRAPQIPPGDLEALDALAL</sequence>
<dbReference type="OrthoDB" id="7999811at2"/>
<dbReference type="Proteomes" id="UP000199048">
    <property type="component" value="Unassembled WGS sequence"/>
</dbReference>
<reference evidence="2" key="1">
    <citation type="submission" date="2016-10" db="EMBL/GenBank/DDBJ databases">
        <authorList>
            <person name="Varghese N."/>
            <person name="Submissions S."/>
        </authorList>
    </citation>
    <scope>NUCLEOTIDE SEQUENCE [LARGE SCALE GENOMIC DNA]</scope>
    <source>
        <strain evidence="2">BL36</strain>
    </source>
</reference>
<dbReference type="EMBL" id="FOTK01000064">
    <property type="protein sequence ID" value="SFM84821.1"/>
    <property type="molecule type" value="Genomic_DNA"/>
</dbReference>